<proteinExistence type="predicted"/>
<dbReference type="Proteomes" id="UP001202674">
    <property type="component" value="Unassembled WGS sequence"/>
</dbReference>
<dbReference type="RefSeq" id="WP_250594109.1">
    <property type="nucleotide sequence ID" value="NZ_JAKRVY010000001.1"/>
</dbReference>
<name>A0AAE3K649_9EURY</name>
<evidence type="ECO:0000313" key="2">
    <source>
        <dbReference type="Proteomes" id="UP001202674"/>
    </source>
</evidence>
<dbReference type="SUPFAM" id="SSF88723">
    <property type="entry name" value="PIN domain-like"/>
    <property type="match status" value="1"/>
</dbReference>
<dbReference type="InterPro" id="IPR029060">
    <property type="entry name" value="PIN-like_dom_sf"/>
</dbReference>
<accession>A0AAE3K649</accession>
<comment type="caution">
    <text evidence="1">The sequence shown here is derived from an EMBL/GenBank/DDBJ whole genome shotgun (WGS) entry which is preliminary data.</text>
</comment>
<gene>
    <name evidence="1" type="ORF">AArcSt11_02025</name>
</gene>
<dbReference type="EMBL" id="JAKRVY010000001">
    <property type="protein sequence ID" value="MCL9812429.1"/>
    <property type="molecule type" value="Genomic_DNA"/>
</dbReference>
<protein>
    <submittedName>
        <fullName evidence="1">PIN domain-containing protein</fullName>
    </submittedName>
</protein>
<keyword evidence="2" id="KW-1185">Reference proteome</keyword>
<evidence type="ECO:0000313" key="1">
    <source>
        <dbReference type="EMBL" id="MCL9812429.1"/>
    </source>
</evidence>
<sequence>MSGHYTADAVALYHYLADTLPPAADEIMAEAEAGVSIVEAPATTVAEVLYGVARTEAVAGQPLSVSPIDAQRGLLADGPIKRVDTTAGELAIFGSPADHLSLHDALVVASYRQRNTDAILTNDPEIDALGDATIWE</sequence>
<reference evidence="1 2" key="1">
    <citation type="journal article" date="2022" name="Syst. Appl. Microbiol.">
        <title>Natronocalculus amylovorans gen. nov., sp. nov., and Natranaeroarchaeum aerophilus sp. nov., dominant culturable amylolytic natronoarchaea from hypersaline soda lakes in southwestern Siberia.</title>
        <authorList>
            <person name="Sorokin D.Y."/>
            <person name="Elcheninov A.G."/>
            <person name="Khizhniak T.V."/>
            <person name="Koenen M."/>
            <person name="Bale N.J."/>
            <person name="Damste J.S.S."/>
            <person name="Kublanov I.V."/>
        </authorList>
    </citation>
    <scope>NUCLEOTIDE SEQUENCE [LARGE SCALE GENOMIC DNA]</scope>
    <source>
        <strain evidence="1 2">AArc-St1-1</strain>
    </source>
</reference>
<organism evidence="1 2">
    <name type="scientific">Natranaeroarchaeum aerophilus</name>
    <dbReference type="NCBI Taxonomy" id="2917711"/>
    <lineage>
        <taxon>Archaea</taxon>
        <taxon>Methanobacteriati</taxon>
        <taxon>Methanobacteriota</taxon>
        <taxon>Stenosarchaea group</taxon>
        <taxon>Halobacteria</taxon>
        <taxon>Halobacteriales</taxon>
        <taxon>Natronoarchaeaceae</taxon>
        <taxon>Natranaeroarchaeum</taxon>
    </lineage>
</organism>
<dbReference type="AlphaFoldDB" id="A0AAE3K649"/>